<dbReference type="SUPFAM" id="SSF52949">
    <property type="entry name" value="Macro domain-like"/>
    <property type="match status" value="1"/>
</dbReference>
<dbReference type="PROSITE" id="PS51154">
    <property type="entry name" value="MACRO"/>
    <property type="match status" value="1"/>
</dbReference>
<keyword evidence="3" id="KW-1185">Reference proteome</keyword>
<dbReference type="Gene3D" id="3.40.220.10">
    <property type="entry name" value="Leucine Aminopeptidase, subunit E, domain 1"/>
    <property type="match status" value="1"/>
</dbReference>
<comment type="caution">
    <text evidence="2">The sequence shown here is derived from an EMBL/GenBank/DDBJ whole genome shotgun (WGS) entry which is preliminary data.</text>
</comment>
<dbReference type="InterPro" id="IPR043472">
    <property type="entry name" value="Macro_dom-like"/>
</dbReference>
<evidence type="ECO:0000313" key="3">
    <source>
        <dbReference type="Proteomes" id="UP000697995"/>
    </source>
</evidence>
<evidence type="ECO:0000259" key="1">
    <source>
        <dbReference type="PROSITE" id="PS51154"/>
    </source>
</evidence>
<name>A0ABS1D7I3_9PROT</name>
<sequence length="68" mass="6834">MALLRQAGGGSIAFPAISTGVYGVPPDLAAPIAVATVRAECAAHGEAEVIFACFDEATLALYEAALRG</sequence>
<protein>
    <recommendedName>
        <fullName evidence="1">Macro domain-containing protein</fullName>
    </recommendedName>
</protein>
<dbReference type="InterPro" id="IPR002589">
    <property type="entry name" value="Macro_dom"/>
</dbReference>
<evidence type="ECO:0000313" key="2">
    <source>
        <dbReference type="EMBL" id="MBK1661834.1"/>
    </source>
</evidence>
<accession>A0ABS1D7I3</accession>
<proteinExistence type="predicted"/>
<dbReference type="Pfam" id="PF01661">
    <property type="entry name" value="Macro"/>
    <property type="match status" value="1"/>
</dbReference>
<dbReference type="Proteomes" id="UP000697995">
    <property type="component" value="Unassembled WGS sequence"/>
</dbReference>
<reference evidence="2 3" key="1">
    <citation type="journal article" date="2020" name="Microorganisms">
        <title>Osmotic Adaptation and Compatible Solute Biosynthesis of Phototrophic Bacteria as Revealed from Genome Analyses.</title>
        <authorList>
            <person name="Imhoff J.F."/>
            <person name="Rahn T."/>
            <person name="Kunzel S."/>
            <person name="Keller A."/>
            <person name="Neulinger S.C."/>
        </authorList>
    </citation>
    <scope>NUCLEOTIDE SEQUENCE [LARGE SCALE GENOMIC DNA]</scope>
    <source>
        <strain evidence="2 3">DSM 15382</strain>
    </source>
</reference>
<gene>
    <name evidence="2" type="ORF">CKO45_26945</name>
</gene>
<dbReference type="EMBL" id="NRSG01000384">
    <property type="protein sequence ID" value="MBK1661834.1"/>
    <property type="molecule type" value="Genomic_DNA"/>
</dbReference>
<feature type="domain" description="Macro" evidence="1">
    <location>
        <begin position="1"/>
        <end position="68"/>
    </location>
</feature>
<organism evidence="2 3">
    <name type="scientific">Paracraurococcus ruber</name>
    <dbReference type="NCBI Taxonomy" id="77675"/>
    <lineage>
        <taxon>Bacteria</taxon>
        <taxon>Pseudomonadati</taxon>
        <taxon>Pseudomonadota</taxon>
        <taxon>Alphaproteobacteria</taxon>
        <taxon>Acetobacterales</taxon>
        <taxon>Roseomonadaceae</taxon>
        <taxon>Paracraurococcus</taxon>
    </lineage>
</organism>